<dbReference type="AlphaFoldDB" id="A0AAN7JPC1"/>
<name>A0AAN7JPC1_9MYRT</name>
<accession>A0AAN7JPC1</accession>
<evidence type="ECO:0000313" key="2">
    <source>
        <dbReference type="Proteomes" id="UP001345219"/>
    </source>
</evidence>
<sequence>MPFMICKSLDVSRLPQIIKTLLTSSSLATKKKPVDHISGNETFEKLGAIVTLANLPIYLTTVFNLKSITAANILSIFNGTTNFSTLLGLKDLYPGESHMKPNEKCDAGDSCCFQKGPTGATLALTPYLYSRQVYKF</sequence>
<comment type="caution">
    <text evidence="1">The sequence shown here is derived from an EMBL/GenBank/DDBJ whole genome shotgun (WGS) entry which is preliminary data.</text>
</comment>
<dbReference type="Gene3D" id="1.20.1250.20">
    <property type="entry name" value="MFS general substrate transporter like domains"/>
    <property type="match status" value="1"/>
</dbReference>
<evidence type="ECO:0000313" key="1">
    <source>
        <dbReference type="EMBL" id="KAK4751209.1"/>
    </source>
</evidence>
<gene>
    <name evidence="1" type="ORF">SAY87_004691</name>
</gene>
<proteinExistence type="predicted"/>
<keyword evidence="2" id="KW-1185">Reference proteome</keyword>
<dbReference type="InterPro" id="IPR036259">
    <property type="entry name" value="MFS_trans_sf"/>
</dbReference>
<organism evidence="1 2">
    <name type="scientific">Trapa incisa</name>
    <dbReference type="NCBI Taxonomy" id="236973"/>
    <lineage>
        <taxon>Eukaryota</taxon>
        <taxon>Viridiplantae</taxon>
        <taxon>Streptophyta</taxon>
        <taxon>Embryophyta</taxon>
        <taxon>Tracheophyta</taxon>
        <taxon>Spermatophyta</taxon>
        <taxon>Magnoliopsida</taxon>
        <taxon>eudicotyledons</taxon>
        <taxon>Gunneridae</taxon>
        <taxon>Pentapetalae</taxon>
        <taxon>rosids</taxon>
        <taxon>malvids</taxon>
        <taxon>Myrtales</taxon>
        <taxon>Lythraceae</taxon>
        <taxon>Trapa</taxon>
    </lineage>
</organism>
<dbReference type="Proteomes" id="UP001345219">
    <property type="component" value="Chromosome 4"/>
</dbReference>
<dbReference type="EMBL" id="JAXIOK010000017">
    <property type="protein sequence ID" value="KAK4751209.1"/>
    <property type="molecule type" value="Genomic_DNA"/>
</dbReference>
<reference evidence="1 2" key="1">
    <citation type="journal article" date="2023" name="Hortic Res">
        <title>Pangenome of water caltrop reveals structural variations and asymmetric subgenome divergence after allopolyploidization.</title>
        <authorList>
            <person name="Zhang X."/>
            <person name="Chen Y."/>
            <person name="Wang L."/>
            <person name="Yuan Y."/>
            <person name="Fang M."/>
            <person name="Shi L."/>
            <person name="Lu R."/>
            <person name="Comes H.P."/>
            <person name="Ma Y."/>
            <person name="Chen Y."/>
            <person name="Huang G."/>
            <person name="Zhou Y."/>
            <person name="Zheng Z."/>
            <person name="Qiu Y."/>
        </authorList>
    </citation>
    <scope>NUCLEOTIDE SEQUENCE [LARGE SCALE GENOMIC DNA]</scope>
    <source>
        <tissue evidence="1">Roots</tissue>
    </source>
</reference>
<protein>
    <submittedName>
        <fullName evidence="1">Uncharacterized protein</fullName>
    </submittedName>
</protein>